<keyword evidence="4 6" id="KW-0732">Signal</keyword>
<feature type="signal peptide" evidence="6">
    <location>
        <begin position="1"/>
        <end position="19"/>
    </location>
</feature>
<keyword evidence="3" id="KW-0479">Metal-binding</keyword>
<dbReference type="EMBL" id="CP151657">
    <property type="protein sequence ID" value="WZP16542.1"/>
    <property type="molecule type" value="Genomic_DNA"/>
</dbReference>
<name>A0ABZ2ZXG1_9MICC</name>
<dbReference type="InterPro" id="IPR050492">
    <property type="entry name" value="Bact_metal-bind_prot9"/>
</dbReference>
<keyword evidence="8" id="KW-1185">Reference proteome</keyword>
<evidence type="ECO:0000313" key="7">
    <source>
        <dbReference type="EMBL" id="WZP16542.1"/>
    </source>
</evidence>
<evidence type="ECO:0000256" key="5">
    <source>
        <dbReference type="SAM" id="MobiDB-lite"/>
    </source>
</evidence>
<dbReference type="InterPro" id="IPR006127">
    <property type="entry name" value="ZnuA-like"/>
</dbReference>
<evidence type="ECO:0000256" key="4">
    <source>
        <dbReference type="ARBA" id="ARBA00022729"/>
    </source>
</evidence>
<proteinExistence type="predicted"/>
<dbReference type="Gene3D" id="3.40.50.1980">
    <property type="entry name" value="Nitrogenase molybdenum iron protein domain"/>
    <property type="match status" value="2"/>
</dbReference>
<feature type="chain" id="PRO_5045585607" evidence="6">
    <location>
        <begin position="20"/>
        <end position="333"/>
    </location>
</feature>
<evidence type="ECO:0000256" key="3">
    <source>
        <dbReference type="ARBA" id="ARBA00022723"/>
    </source>
</evidence>
<dbReference type="RefSeq" id="WP_342024152.1">
    <property type="nucleotide sequence ID" value="NZ_CP151657.1"/>
</dbReference>
<protein>
    <submittedName>
        <fullName evidence="7">Zinc ABC transporter substrate-binding protein</fullName>
    </submittedName>
</protein>
<feature type="compositionally biased region" description="Basic and acidic residues" evidence="5">
    <location>
        <begin position="148"/>
        <end position="158"/>
    </location>
</feature>
<dbReference type="PANTHER" id="PTHR42953:SF1">
    <property type="entry name" value="METAL-BINDING PROTEIN HI_0362-RELATED"/>
    <property type="match status" value="1"/>
</dbReference>
<gene>
    <name evidence="7" type="ORF">AAE021_02825</name>
</gene>
<evidence type="ECO:0000313" key="8">
    <source>
        <dbReference type="Proteomes" id="UP001448858"/>
    </source>
</evidence>
<keyword evidence="2" id="KW-0813">Transport</keyword>
<dbReference type="SUPFAM" id="SSF53807">
    <property type="entry name" value="Helical backbone' metal receptor"/>
    <property type="match status" value="1"/>
</dbReference>
<dbReference type="Pfam" id="PF01297">
    <property type="entry name" value="ZnuA"/>
    <property type="match status" value="1"/>
</dbReference>
<evidence type="ECO:0000256" key="1">
    <source>
        <dbReference type="ARBA" id="ARBA00004196"/>
    </source>
</evidence>
<dbReference type="PANTHER" id="PTHR42953">
    <property type="entry name" value="HIGH-AFFINITY ZINC UPTAKE SYSTEM PROTEIN ZNUA-RELATED"/>
    <property type="match status" value="1"/>
</dbReference>
<reference evidence="7 8" key="1">
    <citation type="submission" date="2024-04" db="EMBL/GenBank/DDBJ databases">
        <title>Arthrobacter sp. from Plains bison fecal sample.</title>
        <authorList>
            <person name="Ruzzini A."/>
        </authorList>
    </citation>
    <scope>NUCLEOTIDE SEQUENCE [LARGE SCALE GENOMIC DNA]</scope>
    <source>
        <strain evidence="7 8">EINP1</strain>
    </source>
</reference>
<sequence length="333" mass="34497">MRRFSLRLAGVLLAGGALALTGCTGDSGTSSSPDSATGDGTLGIVTSTNVYGNIMETVGGDAVTVTAIIDRPSQDPHSYEATARDKLAVSDADLVVLNGGGYDTFMEQLVDEAGIDSADVLNAVEISGLENDADADAHDDESHDDESGDHAGSHDGHSHGSFNEHVWYSPEAMGLLAEAAAERLATLDADNAEQFRANAASFNSGIEGLTADLAEDKAAAGGRDVAVTEPVPEYLFEAAGLHNVTPAAFTSAVEEGSDVPPAALKEMQELLSSRSVAFLAYNTQTASSQTETVRATAEDAGIPVLDFSETLPEGQDYLTWMGANVAAVDDVLR</sequence>
<feature type="compositionally biased region" description="Acidic residues" evidence="5">
    <location>
        <begin position="134"/>
        <end position="147"/>
    </location>
</feature>
<feature type="region of interest" description="Disordered" evidence="5">
    <location>
        <begin position="134"/>
        <end position="163"/>
    </location>
</feature>
<evidence type="ECO:0000256" key="6">
    <source>
        <dbReference type="SAM" id="SignalP"/>
    </source>
</evidence>
<comment type="subcellular location">
    <subcellularLocation>
        <location evidence="1">Cell envelope</location>
    </subcellularLocation>
</comment>
<organism evidence="7 8">
    <name type="scientific">Arthrobacter citreus</name>
    <dbReference type="NCBI Taxonomy" id="1670"/>
    <lineage>
        <taxon>Bacteria</taxon>
        <taxon>Bacillati</taxon>
        <taxon>Actinomycetota</taxon>
        <taxon>Actinomycetes</taxon>
        <taxon>Micrococcales</taxon>
        <taxon>Micrococcaceae</taxon>
        <taxon>Arthrobacter</taxon>
    </lineage>
</organism>
<dbReference type="PROSITE" id="PS51257">
    <property type="entry name" value="PROKAR_LIPOPROTEIN"/>
    <property type="match status" value="1"/>
</dbReference>
<evidence type="ECO:0000256" key="2">
    <source>
        <dbReference type="ARBA" id="ARBA00022448"/>
    </source>
</evidence>
<dbReference type="Proteomes" id="UP001448858">
    <property type="component" value="Chromosome"/>
</dbReference>
<accession>A0ABZ2ZXG1</accession>